<dbReference type="PROSITE" id="PS51318">
    <property type="entry name" value="TAT"/>
    <property type="match status" value="1"/>
</dbReference>
<comment type="caution">
    <text evidence="1">The sequence shown here is derived from an EMBL/GenBank/DDBJ whole genome shotgun (WGS) entry which is preliminary data.</text>
</comment>
<reference evidence="1 2" key="1">
    <citation type="submission" date="2018-02" db="EMBL/GenBank/DDBJ databases">
        <title>Reclassifiation of [Polyangium] brachysporum DSM 7029 as Guopingzhaonella breviflexa gen. nov., sp. nov., a member of the family Comamonadaceae.</title>
        <authorList>
            <person name="Tang B."/>
        </authorList>
    </citation>
    <scope>NUCLEOTIDE SEQUENCE [LARGE SCALE GENOMIC DNA]</scope>
    <source>
        <strain evidence="1 2">BCRC 80649</strain>
    </source>
</reference>
<dbReference type="InterPro" id="IPR006311">
    <property type="entry name" value="TAT_signal"/>
</dbReference>
<dbReference type="AlphaFoldDB" id="A0A2S5SVC7"/>
<organism evidence="1 2">
    <name type="scientific">Caldimonas caldifontis</name>
    <dbReference type="NCBI Taxonomy" id="1452508"/>
    <lineage>
        <taxon>Bacteria</taxon>
        <taxon>Pseudomonadati</taxon>
        <taxon>Pseudomonadota</taxon>
        <taxon>Betaproteobacteria</taxon>
        <taxon>Burkholderiales</taxon>
        <taxon>Sphaerotilaceae</taxon>
        <taxon>Caldimonas</taxon>
    </lineage>
</organism>
<gene>
    <name evidence="1" type="ORF">C1704_08510</name>
</gene>
<accession>A0A2S5SVC7</accession>
<protein>
    <recommendedName>
        <fullName evidence="3">Twin-arginine translocation pathway signal protein</fullName>
    </recommendedName>
</protein>
<dbReference type="Proteomes" id="UP000238605">
    <property type="component" value="Unassembled WGS sequence"/>
</dbReference>
<proteinExistence type="predicted"/>
<evidence type="ECO:0000313" key="1">
    <source>
        <dbReference type="EMBL" id="PPE66691.1"/>
    </source>
</evidence>
<name>A0A2S5SVC7_9BURK</name>
<sequence length="175" mass="18781">MVQHSFAMQRRRFLQLGLGAALVMAVVGGAVVWLRPGLQAGRIAPAVRSALTRLSEAILDRSLPADASARASAVAAQIDRLDTFIAGLPAATRDELSQLLGLLVAPPGRRLLVGLSTDWPQATVEEVRDALQDMRLSSLSLRQQAYHALRDLTNGTYFSEPQAWAGIGYPGPVDL</sequence>
<dbReference type="EMBL" id="PSNX01000006">
    <property type="protein sequence ID" value="PPE66691.1"/>
    <property type="molecule type" value="Genomic_DNA"/>
</dbReference>
<keyword evidence="2" id="KW-1185">Reference proteome</keyword>
<evidence type="ECO:0000313" key="2">
    <source>
        <dbReference type="Proteomes" id="UP000238605"/>
    </source>
</evidence>
<evidence type="ECO:0008006" key="3">
    <source>
        <dbReference type="Google" id="ProtNLM"/>
    </source>
</evidence>